<reference evidence="3" key="1">
    <citation type="journal article" date="2023" name="Mol. Biol. Evol.">
        <title>Third-Generation Sequencing Reveals the Adaptive Role of the Epigenome in Three Deep-Sea Polychaetes.</title>
        <authorList>
            <person name="Perez M."/>
            <person name="Aroh O."/>
            <person name="Sun Y."/>
            <person name="Lan Y."/>
            <person name="Juniper S.K."/>
            <person name="Young C.R."/>
            <person name="Angers B."/>
            <person name="Qian P.Y."/>
        </authorList>
    </citation>
    <scope>NUCLEOTIDE SEQUENCE</scope>
    <source>
        <strain evidence="3">P08H-3</strain>
    </source>
</reference>
<sequence length="198" mass="22348">MAEIAASDRAYCKIILHAAKYPHCSVNGVLLTERHRNKDAKGLKIVDAIPLFHLTLTLAPMMEIALTQIDGYCKLKGLTIGGYYHANEHCQKIRPNAIACKIADRIHEHHSDACLIMVENESLSVECEKEAIKVYTNQDGKWKPKEQRHIVDSECLAKTSSLLQSKAYRELVDFDAHLADISLDWQNTRINDLVDHST</sequence>
<dbReference type="Pfam" id="PF03665">
    <property type="entry name" value="UPF0172"/>
    <property type="match status" value="1"/>
</dbReference>
<comment type="similarity">
    <text evidence="1">Belongs to the EMC8/EMC9 family.</text>
</comment>
<keyword evidence="4" id="KW-1185">Reference proteome</keyword>
<dbReference type="PANTHER" id="PTHR12941">
    <property type="entry name" value="ER MEMBRANE PROTEIN COMPLEX"/>
    <property type="match status" value="1"/>
</dbReference>
<dbReference type="CDD" id="cd08060">
    <property type="entry name" value="MPN_UPF0172"/>
    <property type="match status" value="1"/>
</dbReference>
<gene>
    <name evidence="3" type="ORF">LSH36_945g00100</name>
</gene>
<organism evidence="3 4">
    <name type="scientific">Paralvinella palmiformis</name>
    <dbReference type="NCBI Taxonomy" id="53620"/>
    <lineage>
        <taxon>Eukaryota</taxon>
        <taxon>Metazoa</taxon>
        <taxon>Spiralia</taxon>
        <taxon>Lophotrochozoa</taxon>
        <taxon>Annelida</taxon>
        <taxon>Polychaeta</taxon>
        <taxon>Sedentaria</taxon>
        <taxon>Canalipalpata</taxon>
        <taxon>Terebellida</taxon>
        <taxon>Terebelliformia</taxon>
        <taxon>Alvinellidae</taxon>
        <taxon>Paralvinella</taxon>
    </lineage>
</organism>
<dbReference type="GO" id="GO:0072546">
    <property type="term" value="C:EMC complex"/>
    <property type="evidence" value="ECO:0007669"/>
    <property type="project" value="InterPro"/>
</dbReference>
<dbReference type="PANTHER" id="PTHR12941:SF10">
    <property type="entry name" value="ER MEMBRANE PROTEIN COMPLEX SUBUNIT 8_9 HOMOLOG"/>
    <property type="match status" value="1"/>
</dbReference>
<evidence type="ECO:0000313" key="3">
    <source>
        <dbReference type="EMBL" id="KAK2142514.1"/>
    </source>
</evidence>
<dbReference type="PROSITE" id="PS50249">
    <property type="entry name" value="MPN"/>
    <property type="match status" value="1"/>
</dbReference>
<evidence type="ECO:0000259" key="2">
    <source>
        <dbReference type="PROSITE" id="PS50249"/>
    </source>
</evidence>
<dbReference type="AlphaFoldDB" id="A0AAD9IX56"/>
<evidence type="ECO:0000256" key="1">
    <source>
        <dbReference type="ARBA" id="ARBA00007461"/>
    </source>
</evidence>
<evidence type="ECO:0000313" key="4">
    <source>
        <dbReference type="Proteomes" id="UP001208570"/>
    </source>
</evidence>
<dbReference type="EMBL" id="JAODUP010000945">
    <property type="protein sequence ID" value="KAK2142514.1"/>
    <property type="molecule type" value="Genomic_DNA"/>
</dbReference>
<comment type="caution">
    <text evidence="3">The sequence shown here is derived from an EMBL/GenBank/DDBJ whole genome shotgun (WGS) entry which is preliminary data.</text>
</comment>
<name>A0AAD9IX56_9ANNE</name>
<dbReference type="InterPro" id="IPR005366">
    <property type="entry name" value="EMC8/9"/>
</dbReference>
<protein>
    <recommendedName>
        <fullName evidence="2">MPN domain-containing protein</fullName>
    </recommendedName>
</protein>
<proteinExistence type="inferred from homology"/>
<feature type="domain" description="MPN" evidence="2">
    <location>
        <begin position="4"/>
        <end position="141"/>
    </location>
</feature>
<accession>A0AAD9IX56</accession>
<dbReference type="InterPro" id="IPR037518">
    <property type="entry name" value="MPN"/>
</dbReference>
<dbReference type="Proteomes" id="UP001208570">
    <property type="component" value="Unassembled WGS sequence"/>
</dbReference>